<dbReference type="RefSeq" id="WP_386187289.1">
    <property type="nucleotide sequence ID" value="NZ_JBHSBC010000001.1"/>
</dbReference>
<feature type="region of interest" description="Disordered" evidence="1">
    <location>
        <begin position="1"/>
        <end position="43"/>
    </location>
</feature>
<feature type="transmembrane region" description="Helical" evidence="2">
    <location>
        <begin position="50"/>
        <end position="70"/>
    </location>
</feature>
<feature type="compositionally biased region" description="Basic and acidic residues" evidence="1">
    <location>
        <begin position="1"/>
        <end position="10"/>
    </location>
</feature>
<keyword evidence="2" id="KW-1133">Transmembrane helix</keyword>
<feature type="region of interest" description="Disordered" evidence="1">
    <location>
        <begin position="73"/>
        <end position="225"/>
    </location>
</feature>
<keyword evidence="2" id="KW-0812">Transmembrane</keyword>
<evidence type="ECO:0000256" key="2">
    <source>
        <dbReference type="SAM" id="Phobius"/>
    </source>
</evidence>
<dbReference type="Proteomes" id="UP001595698">
    <property type="component" value="Unassembled WGS sequence"/>
</dbReference>
<feature type="compositionally biased region" description="Acidic residues" evidence="1">
    <location>
        <begin position="99"/>
        <end position="121"/>
    </location>
</feature>
<dbReference type="EMBL" id="JBHSBC010000001">
    <property type="protein sequence ID" value="MFC3978924.1"/>
    <property type="molecule type" value="Genomic_DNA"/>
</dbReference>
<gene>
    <name evidence="3" type="ORF">ACFOYY_02245</name>
</gene>
<sequence>MIGRRLRPEESAITEPAKGFLGSGWSATTELSEPVWPGEERKPRRRVRTMLLTAVAVVAVLGGSAAAIQLTSGSADSTTACPPGGCAAASSERPAPEDSLTDPEDPTPPGEEAEEPAEEPTGEPTGKPGGTETRPPRTPAPVATAHRADRTPETPETPEAKARPTPKTGHTPRRTEQAQPSDDPEPTPEPTGEALVTGERPHTPGESPGVPETSATPAPTPTTPAASGVTVGFGLVKEKTQAYTAQLVIAADGKLDGLTLKMPVGGEITSLHGADWKQEGGILVLDSAQNLDPGENLVVTFSADGQSSTPKTCQSPQADCVVI</sequence>
<comment type="caution">
    <text evidence="3">The sequence shown here is derived from an EMBL/GenBank/DDBJ whole genome shotgun (WGS) entry which is preliminary data.</text>
</comment>
<evidence type="ECO:0008006" key="5">
    <source>
        <dbReference type="Google" id="ProtNLM"/>
    </source>
</evidence>
<dbReference type="InterPro" id="IPR012291">
    <property type="entry name" value="CBM2_carb-bd_dom_sf"/>
</dbReference>
<organism evidence="3 4">
    <name type="scientific">Streptosporangium jomthongense</name>
    <dbReference type="NCBI Taxonomy" id="1193683"/>
    <lineage>
        <taxon>Bacteria</taxon>
        <taxon>Bacillati</taxon>
        <taxon>Actinomycetota</taxon>
        <taxon>Actinomycetes</taxon>
        <taxon>Streptosporangiales</taxon>
        <taxon>Streptosporangiaceae</taxon>
        <taxon>Streptosporangium</taxon>
    </lineage>
</organism>
<feature type="compositionally biased region" description="Basic and acidic residues" evidence="1">
    <location>
        <begin position="146"/>
        <end position="162"/>
    </location>
</feature>
<feature type="compositionally biased region" description="Low complexity" evidence="1">
    <location>
        <begin position="122"/>
        <end position="133"/>
    </location>
</feature>
<keyword evidence="4" id="KW-1185">Reference proteome</keyword>
<accession>A0ABV8ES68</accession>
<evidence type="ECO:0000313" key="3">
    <source>
        <dbReference type="EMBL" id="MFC3978924.1"/>
    </source>
</evidence>
<dbReference type="Gene3D" id="2.60.40.290">
    <property type="match status" value="1"/>
</dbReference>
<name>A0ABV8ES68_9ACTN</name>
<keyword evidence="2" id="KW-0472">Membrane</keyword>
<evidence type="ECO:0000256" key="1">
    <source>
        <dbReference type="SAM" id="MobiDB-lite"/>
    </source>
</evidence>
<protein>
    <recommendedName>
        <fullName evidence="5">CBM2 domain-containing protein</fullName>
    </recommendedName>
</protein>
<proteinExistence type="predicted"/>
<reference evidence="4" key="1">
    <citation type="journal article" date="2019" name="Int. J. Syst. Evol. Microbiol.">
        <title>The Global Catalogue of Microorganisms (GCM) 10K type strain sequencing project: providing services to taxonomists for standard genome sequencing and annotation.</title>
        <authorList>
            <consortium name="The Broad Institute Genomics Platform"/>
            <consortium name="The Broad Institute Genome Sequencing Center for Infectious Disease"/>
            <person name="Wu L."/>
            <person name="Ma J."/>
        </authorList>
    </citation>
    <scope>NUCLEOTIDE SEQUENCE [LARGE SCALE GENOMIC DNA]</scope>
    <source>
        <strain evidence="4">TBRC 7912</strain>
    </source>
</reference>
<evidence type="ECO:0000313" key="4">
    <source>
        <dbReference type="Proteomes" id="UP001595698"/>
    </source>
</evidence>